<accession>A0A2P2MP18</accession>
<protein>
    <submittedName>
        <fullName evidence="1">Protein arginine N-methyltransferase</fullName>
    </submittedName>
</protein>
<keyword evidence="1" id="KW-0489">Methyltransferase</keyword>
<dbReference type="AlphaFoldDB" id="A0A2P2MP18"/>
<dbReference type="GO" id="GO:0032259">
    <property type="term" value="P:methylation"/>
    <property type="evidence" value="ECO:0007669"/>
    <property type="project" value="UniProtKB-KW"/>
</dbReference>
<dbReference type="GO" id="GO:0008168">
    <property type="term" value="F:methyltransferase activity"/>
    <property type="evidence" value="ECO:0007669"/>
    <property type="project" value="UniProtKB-KW"/>
</dbReference>
<name>A0A2P2MP18_RHIMU</name>
<dbReference type="EMBL" id="GGEC01051469">
    <property type="protein sequence ID" value="MBX31953.1"/>
    <property type="molecule type" value="Transcribed_RNA"/>
</dbReference>
<proteinExistence type="predicted"/>
<evidence type="ECO:0000313" key="1">
    <source>
        <dbReference type="EMBL" id="MBX31953.1"/>
    </source>
</evidence>
<reference evidence="1" key="1">
    <citation type="submission" date="2018-02" db="EMBL/GenBank/DDBJ databases">
        <title>Rhizophora mucronata_Transcriptome.</title>
        <authorList>
            <person name="Meera S.P."/>
            <person name="Sreeshan A."/>
            <person name="Augustine A."/>
        </authorList>
    </citation>
    <scope>NUCLEOTIDE SEQUENCE</scope>
    <source>
        <tissue evidence="1">Leaf</tissue>
    </source>
</reference>
<organism evidence="1">
    <name type="scientific">Rhizophora mucronata</name>
    <name type="common">Asiatic mangrove</name>
    <dbReference type="NCBI Taxonomy" id="61149"/>
    <lineage>
        <taxon>Eukaryota</taxon>
        <taxon>Viridiplantae</taxon>
        <taxon>Streptophyta</taxon>
        <taxon>Embryophyta</taxon>
        <taxon>Tracheophyta</taxon>
        <taxon>Spermatophyta</taxon>
        <taxon>Magnoliopsida</taxon>
        <taxon>eudicotyledons</taxon>
        <taxon>Gunneridae</taxon>
        <taxon>Pentapetalae</taxon>
        <taxon>rosids</taxon>
        <taxon>fabids</taxon>
        <taxon>Malpighiales</taxon>
        <taxon>Rhizophoraceae</taxon>
        <taxon>Rhizophora</taxon>
    </lineage>
</organism>
<keyword evidence="1" id="KW-0808">Transferase</keyword>
<sequence>MCLLSTNLMSLMENEKHSNCEMFITYLGFELQTVPHFPLLAVFTKMDFELSIRIIVWYKENDFKKLGKCFICQLLLLLPKEIFFLLKKW</sequence>